<comment type="subcellular location">
    <subcellularLocation>
        <location evidence="1">Cell junction</location>
    </subcellularLocation>
    <subcellularLocation>
        <location evidence="2">Cytoplasm</location>
    </subcellularLocation>
</comment>
<keyword evidence="6" id="KW-0965">Cell junction</keyword>
<keyword evidence="5" id="KW-0130">Cell adhesion</keyword>
<protein>
    <recommendedName>
        <fullName evidence="10">Vinculin</fullName>
    </recommendedName>
</protein>
<evidence type="ECO:0000256" key="7">
    <source>
        <dbReference type="SAM" id="MobiDB-lite"/>
    </source>
</evidence>
<reference evidence="8" key="1">
    <citation type="submission" date="2022-11" db="UniProtKB">
        <authorList>
            <consortium name="EnsemblMetazoa"/>
        </authorList>
    </citation>
    <scope>IDENTIFICATION</scope>
</reference>
<sequence>MQMETRNTPLVSSMVQTRSFERVLAPIAAQVSQLIILNESAETEGGKLPNLVPFAQQVLRATEDLAQVGQHLISQSTDEELCAEMPKACDRMKSTGRNVLMAVQRLQAEPHSDAAKENMVTAARRLLQATVKVLLVSDGAEVRRIIQAAHFVLDRLRLLQSLESMKALVVAFKAFTESVMTLSGLCDRRQQDLTQPQTKERILVAMDTLRKAVPTLSAAMQTYVKYHGSTQAKASRDFVISQVSSAIADIIQLMGSQLPDSSGDRDDGVEATAQQEMHQEEPGHFAKKLDKLIQLLSPNHRTLLDGDFYNHVGDVVRHSMSVSALSRDNLRQQITASCKQILKQRGLIQDRSEGIKDNPDFKQLRSDYDQSCEHLAKELLVLEKLVKFALIGQTVDAFVETVEPLDRMVKAATTTLKEKGPLRERDCVRILQPLEDTFHEHTDRMCQLGSFASASCTDMQRATNLLHLVSSLEQLDPEVFPACLAVRQDILDRGAVRHLKLIRREWQSEVQRLVEALDDLIDANRFMEVSESYMEDDLEDCRQAEVIADRDLLSEAANNLLGRAKRVIQVACNQVDGSEDPIFRNGLRVHIDQLEKAMTLVKNGAQKALSHFQLKRAHQQLTERGQHLLECVHIVAQAILGRDHPDILNPLREGVNNRRKQKAEELQDHGGDDAAIAPRLRFSNVNYLSKPLPASAGVLASDPAADLTDGLSKLKLSQLSPDTRKKAVTPMRLSYPMAGLMRALFSHDPDPHRVDRLCVEAENKSSFLASLATRASDCTQDQQLKGKLESQALQLISKTAQLARQAKASMAGTEAARTDANLSSETWTSLVAALRTSLMDVIGCWGLPGNKLMEESLRGGTDGLPKEIDSVNLHLQSVHRLIRTFTEALQAVITLNDSKMADSSTQVQLLQKQASDWTKLTHSLISAANETVINPDEPLLQDLVERRWSDWSIKQLELISTMDGCGLEASKMAASLATVTMEAGQNEVTEHVQRLKDYTMKMGHMADSLLSSCADSTEPEGLMEASQSLDKLSKLLSEAAVSCFRVRAEGNSLEQRNRGVQRVSLLQREWAAKAQVLATHIDCLAGDMTTPLDRLNGAALAVSQASGPSRHELLEEFQTQSDTFSSAVSGVRQACAQALRPTQAGPMKSSVFAAMDALCRLTPLAVTQARNIADGHPVSREETTSIKREWACNAKVVINGLTYNPEVMSSTVKDVSSALRCNTHLPASILPFSGPAYDELSRPLDSSGLSPHQISLLSTLPRQGIASTFAPRNHSTPSDHSIGPQLHQLASPSQPSPWQAALRASISGRVSSSPGGRDESDAGKPTSSRKSFTPGKEVDPKSPYRSRALGMGSYVRTPGLRSATSTPTLQAPRTAGGRDALNHTSYNRCSSSIAAAALVLQQETEKWEDDTNSIVKVAKTMSGQMYDMARYARKINNPAAKEEMINTAKAIAANGKVIYRFAEILAEYCLDRRVGGDLLFCAENIPSLCTQLSIIASVKTATPNDDTTDIVLMKNADNLMQAVLNTLKAAEAACVKGLRAIPELGKDEEEARALATQWRLRLDHHRQMQASCEQVDALGLRRLPRNISAPALTQILAQR</sequence>
<feature type="compositionally biased region" description="Polar residues" evidence="7">
    <location>
        <begin position="1288"/>
        <end position="1297"/>
    </location>
</feature>
<dbReference type="RefSeq" id="XP_038071064.1">
    <property type="nucleotide sequence ID" value="XM_038215136.1"/>
</dbReference>
<dbReference type="InterPro" id="IPR001033">
    <property type="entry name" value="Alpha_catenin"/>
</dbReference>
<dbReference type="GO" id="GO:0016477">
    <property type="term" value="P:cell migration"/>
    <property type="evidence" value="ECO:0007669"/>
    <property type="project" value="TreeGrafter"/>
</dbReference>
<dbReference type="InterPro" id="IPR006077">
    <property type="entry name" value="Vinculin/catenin"/>
</dbReference>
<dbReference type="GO" id="GO:0045296">
    <property type="term" value="F:cadherin binding"/>
    <property type="evidence" value="ECO:0007669"/>
    <property type="project" value="InterPro"/>
</dbReference>
<dbReference type="PANTHER" id="PTHR18914">
    <property type="entry name" value="ALPHA CATENIN"/>
    <property type="match status" value="1"/>
</dbReference>
<dbReference type="GO" id="GO:0005737">
    <property type="term" value="C:cytoplasm"/>
    <property type="evidence" value="ECO:0007669"/>
    <property type="project" value="UniProtKB-SubCell"/>
</dbReference>
<dbReference type="Gene3D" id="1.20.120.230">
    <property type="entry name" value="Alpha-catenin/vinculin-like"/>
    <property type="match status" value="3"/>
</dbReference>
<dbReference type="EnsemblMetazoa" id="XM_038215136.1">
    <property type="protein sequence ID" value="XP_038071064.1"/>
    <property type="gene ID" value="LOC119739970"/>
</dbReference>
<dbReference type="GO" id="GO:0016342">
    <property type="term" value="C:catenin complex"/>
    <property type="evidence" value="ECO:0007669"/>
    <property type="project" value="TreeGrafter"/>
</dbReference>
<evidence type="ECO:0000256" key="4">
    <source>
        <dbReference type="ARBA" id="ARBA00022490"/>
    </source>
</evidence>
<evidence type="ECO:0000256" key="5">
    <source>
        <dbReference type="ARBA" id="ARBA00022889"/>
    </source>
</evidence>
<dbReference type="OMA" id="EDHNSIV"/>
<keyword evidence="4" id="KW-0963">Cytoplasm</keyword>
<dbReference type="GO" id="GO:0005912">
    <property type="term" value="C:adherens junction"/>
    <property type="evidence" value="ECO:0007669"/>
    <property type="project" value="TreeGrafter"/>
</dbReference>
<dbReference type="Pfam" id="PF01044">
    <property type="entry name" value="Vinculin"/>
    <property type="match status" value="2"/>
</dbReference>
<dbReference type="PRINTS" id="PR00805">
    <property type="entry name" value="ALPHACATENIN"/>
</dbReference>
<dbReference type="GO" id="GO:0008013">
    <property type="term" value="F:beta-catenin binding"/>
    <property type="evidence" value="ECO:0007669"/>
    <property type="project" value="TreeGrafter"/>
</dbReference>
<keyword evidence="9" id="KW-1185">Reference proteome</keyword>
<evidence type="ECO:0000256" key="1">
    <source>
        <dbReference type="ARBA" id="ARBA00004282"/>
    </source>
</evidence>
<dbReference type="OrthoDB" id="29742at2759"/>
<dbReference type="Gene3D" id="1.20.120.810">
    <property type="entry name" value="Vinculin, Vh2 four-helix bundle"/>
    <property type="match status" value="2"/>
</dbReference>
<dbReference type="InterPro" id="IPR036723">
    <property type="entry name" value="Alpha-catenin/vinculin-like_sf"/>
</dbReference>
<dbReference type="SUPFAM" id="SSF47220">
    <property type="entry name" value="alpha-catenin/vinculin-like"/>
    <property type="match status" value="4"/>
</dbReference>
<feature type="region of interest" description="Disordered" evidence="7">
    <location>
        <begin position="1267"/>
        <end position="1383"/>
    </location>
</feature>
<evidence type="ECO:0000256" key="3">
    <source>
        <dbReference type="ARBA" id="ARBA00008376"/>
    </source>
</evidence>
<dbReference type="GeneID" id="119739970"/>
<name>A0A914B546_PATMI</name>
<dbReference type="GO" id="GO:0051015">
    <property type="term" value="F:actin filament binding"/>
    <property type="evidence" value="ECO:0007669"/>
    <property type="project" value="InterPro"/>
</dbReference>
<evidence type="ECO:0008006" key="10">
    <source>
        <dbReference type="Google" id="ProtNLM"/>
    </source>
</evidence>
<dbReference type="GO" id="GO:0098609">
    <property type="term" value="P:cell-cell adhesion"/>
    <property type="evidence" value="ECO:0007669"/>
    <property type="project" value="TreeGrafter"/>
</dbReference>
<proteinExistence type="inferred from homology"/>
<dbReference type="Proteomes" id="UP000887568">
    <property type="component" value="Unplaced"/>
</dbReference>
<evidence type="ECO:0000313" key="9">
    <source>
        <dbReference type="Proteomes" id="UP000887568"/>
    </source>
</evidence>
<feature type="region of interest" description="Disordered" evidence="7">
    <location>
        <begin position="259"/>
        <end position="283"/>
    </location>
</feature>
<accession>A0A914B546</accession>
<evidence type="ECO:0000256" key="6">
    <source>
        <dbReference type="ARBA" id="ARBA00022949"/>
    </source>
</evidence>
<feature type="compositionally biased region" description="Polar residues" evidence="7">
    <location>
        <begin position="1362"/>
        <end position="1371"/>
    </location>
</feature>
<evidence type="ECO:0000256" key="2">
    <source>
        <dbReference type="ARBA" id="ARBA00004496"/>
    </source>
</evidence>
<organism evidence="8 9">
    <name type="scientific">Patiria miniata</name>
    <name type="common">Bat star</name>
    <name type="synonym">Asterina miniata</name>
    <dbReference type="NCBI Taxonomy" id="46514"/>
    <lineage>
        <taxon>Eukaryota</taxon>
        <taxon>Metazoa</taxon>
        <taxon>Echinodermata</taxon>
        <taxon>Eleutherozoa</taxon>
        <taxon>Asterozoa</taxon>
        <taxon>Asteroidea</taxon>
        <taxon>Valvatacea</taxon>
        <taxon>Valvatida</taxon>
        <taxon>Asterinidae</taxon>
        <taxon>Patiria</taxon>
    </lineage>
</organism>
<evidence type="ECO:0000313" key="8">
    <source>
        <dbReference type="EnsemblMetazoa" id="XP_038071064.1"/>
    </source>
</evidence>
<dbReference type="PANTHER" id="PTHR18914:SF30">
    <property type="entry name" value="VINCULIN_ALPHA-CATENIN FAMILY MEMBER 1"/>
    <property type="match status" value="1"/>
</dbReference>
<comment type="similarity">
    <text evidence="3">Belongs to the vinculin/alpha-catenin family.</text>
</comment>